<evidence type="ECO:0000259" key="5">
    <source>
        <dbReference type="Pfam" id="PF05157"/>
    </source>
</evidence>
<gene>
    <name evidence="6" type="ORF">UX47_C0001G0191</name>
</gene>
<dbReference type="Pfam" id="PF05157">
    <property type="entry name" value="MshEN"/>
    <property type="match status" value="1"/>
</dbReference>
<keyword evidence="2" id="KW-0547">Nucleotide-binding</keyword>
<dbReference type="EMBL" id="LCMI01000001">
    <property type="protein sequence ID" value="KKU33908.1"/>
    <property type="molecule type" value="Genomic_DNA"/>
</dbReference>
<organism evidence="6 7">
    <name type="scientific">Candidatus Collierbacteria bacterium GW2011_GWA2_46_26</name>
    <dbReference type="NCBI Taxonomy" id="1618381"/>
    <lineage>
        <taxon>Bacteria</taxon>
        <taxon>Candidatus Collieribacteriota</taxon>
    </lineage>
</organism>
<evidence type="ECO:0000313" key="7">
    <source>
        <dbReference type="Proteomes" id="UP000034794"/>
    </source>
</evidence>
<evidence type="ECO:0000313" key="6">
    <source>
        <dbReference type="EMBL" id="KKU33908.1"/>
    </source>
</evidence>
<dbReference type="InterPro" id="IPR037257">
    <property type="entry name" value="T2SS_E_N_sf"/>
</dbReference>
<proteinExistence type="inferred from homology"/>
<evidence type="ECO:0000256" key="1">
    <source>
        <dbReference type="ARBA" id="ARBA00006611"/>
    </source>
</evidence>
<dbReference type="Gene3D" id="3.30.300.160">
    <property type="entry name" value="Type II secretion system, protein E, N-terminal domain"/>
    <property type="match status" value="1"/>
</dbReference>
<dbReference type="Gene3D" id="3.30.450.90">
    <property type="match status" value="1"/>
</dbReference>
<accession>A0A0G1RVA3</accession>
<feature type="domain" description="Bacterial type II secretion system protein E" evidence="4">
    <location>
        <begin position="162"/>
        <end position="550"/>
    </location>
</feature>
<evidence type="ECO:0000256" key="2">
    <source>
        <dbReference type="ARBA" id="ARBA00022741"/>
    </source>
</evidence>
<dbReference type="SUPFAM" id="SSF52540">
    <property type="entry name" value="P-loop containing nucleoside triphosphate hydrolases"/>
    <property type="match status" value="1"/>
</dbReference>
<dbReference type="FunFam" id="3.40.50.300:FF:000398">
    <property type="entry name" value="Type IV pilus assembly ATPase PilB"/>
    <property type="match status" value="1"/>
</dbReference>
<dbReference type="Pfam" id="PF00437">
    <property type="entry name" value="T2SSE"/>
    <property type="match status" value="1"/>
</dbReference>
<feature type="domain" description="Type II secretion system protein GspE N-terminal" evidence="5">
    <location>
        <begin position="61"/>
        <end position="138"/>
    </location>
</feature>
<reference evidence="6 7" key="1">
    <citation type="journal article" date="2015" name="Nature">
        <title>rRNA introns, odd ribosomes, and small enigmatic genomes across a large radiation of phyla.</title>
        <authorList>
            <person name="Brown C.T."/>
            <person name="Hug L.A."/>
            <person name="Thomas B.C."/>
            <person name="Sharon I."/>
            <person name="Castelle C.J."/>
            <person name="Singh A."/>
            <person name="Wilkins M.J."/>
            <person name="Williams K.H."/>
            <person name="Banfield J.F."/>
        </authorList>
    </citation>
    <scope>NUCLEOTIDE SEQUENCE [LARGE SCALE GENOMIC DNA]</scope>
</reference>
<dbReference type="SUPFAM" id="SSF160246">
    <property type="entry name" value="EspE N-terminal domain-like"/>
    <property type="match status" value="1"/>
</dbReference>
<evidence type="ECO:0000256" key="3">
    <source>
        <dbReference type="ARBA" id="ARBA00022840"/>
    </source>
</evidence>
<dbReference type="CDD" id="cd01129">
    <property type="entry name" value="PulE-GspE-like"/>
    <property type="match status" value="1"/>
</dbReference>
<sequence>MLISDSDLIKLVLHKKLLSKKDLENIKGGQKESSDSLLSLIMNSGLVAEEALYLEIARNLHLPYTKLSPSKIEKTILGLLPEKVARNKKAIVFDRDKKCLKIAVSDSSNKELIGLISQKTGQRVKLYLTLPSEIKKILPLYRLPLQKAIDNILKDKSDLGLEAAPVKKIVDLLILYAYQDGASDIHVEPEENSFVIRYRIDGILHDVLTLPKDLLDRVATRVKVLSRLRTDEHQNPQDGKFRFPLEEENLDLRVSIIPVADGEKVVMRLLTSKSREYSLENIGFNPIDLKTIQKALNRSYGMILSTGPTGSGKTTTIYALIKTLNTRERNITTIEDPVEYRIKGVNQIQVNPKTNLTFANGLGSILRQDPNIIFVGEVRDSETAAIAVNAALTGHLVFSTLHTSDAVGAVPRLLDMGIEPFLLTSTVNVIVAQRLLRKVCDDCKESLVISRKELAKNIPQDSIKRIFGSSQKIKIFQGKGCPTCHQTGYLGRVGIVEVLTMTKNIKKMIIEGRDSDQILEVAVKEGMVTMFDDGLKKAGMGITTIGEVLRVTKIESL</sequence>
<name>A0A0G1RVA3_9BACT</name>
<dbReference type="GO" id="GO:0005524">
    <property type="term" value="F:ATP binding"/>
    <property type="evidence" value="ECO:0007669"/>
    <property type="project" value="UniProtKB-KW"/>
</dbReference>
<dbReference type="InterPro" id="IPR027417">
    <property type="entry name" value="P-loop_NTPase"/>
</dbReference>
<protein>
    <submittedName>
        <fullName evidence="6">Type II secretion system protein E (GspE)</fullName>
    </submittedName>
</protein>
<dbReference type="GO" id="GO:0016887">
    <property type="term" value="F:ATP hydrolysis activity"/>
    <property type="evidence" value="ECO:0007669"/>
    <property type="project" value="TreeGrafter"/>
</dbReference>
<keyword evidence="3" id="KW-0067">ATP-binding</keyword>
<dbReference type="PATRIC" id="fig|1618381.3.peg.194"/>
<dbReference type="InterPro" id="IPR001482">
    <property type="entry name" value="T2SS/T4SS_dom"/>
</dbReference>
<comment type="similarity">
    <text evidence="1">Belongs to the GSP E family.</text>
</comment>
<comment type="caution">
    <text evidence="6">The sequence shown here is derived from an EMBL/GenBank/DDBJ whole genome shotgun (WGS) entry which is preliminary data.</text>
</comment>
<dbReference type="PANTHER" id="PTHR30258">
    <property type="entry name" value="TYPE II SECRETION SYSTEM PROTEIN GSPE-RELATED"/>
    <property type="match status" value="1"/>
</dbReference>
<dbReference type="AlphaFoldDB" id="A0A0G1RVA3"/>
<evidence type="ECO:0000259" key="4">
    <source>
        <dbReference type="Pfam" id="PF00437"/>
    </source>
</evidence>
<dbReference type="Proteomes" id="UP000034794">
    <property type="component" value="Unassembled WGS sequence"/>
</dbReference>
<dbReference type="Gene3D" id="3.40.50.300">
    <property type="entry name" value="P-loop containing nucleotide triphosphate hydrolases"/>
    <property type="match status" value="1"/>
</dbReference>
<dbReference type="InterPro" id="IPR007831">
    <property type="entry name" value="T2SS_GspE_N"/>
</dbReference>
<dbReference type="PANTHER" id="PTHR30258:SF3">
    <property type="entry name" value="SLL1921 PROTEIN"/>
    <property type="match status" value="1"/>
</dbReference>
<dbReference type="GO" id="GO:0005886">
    <property type="term" value="C:plasma membrane"/>
    <property type="evidence" value="ECO:0007669"/>
    <property type="project" value="TreeGrafter"/>
</dbReference>